<dbReference type="InterPro" id="IPR001828">
    <property type="entry name" value="ANF_lig-bd_rcpt"/>
</dbReference>
<dbReference type="Pfam" id="PF01094">
    <property type="entry name" value="ANF_receptor"/>
    <property type="match status" value="1"/>
</dbReference>
<evidence type="ECO:0000256" key="2">
    <source>
        <dbReference type="ARBA" id="ARBA00022692"/>
    </source>
</evidence>
<dbReference type="InterPro" id="IPR028082">
    <property type="entry name" value="Peripla_BP_I"/>
</dbReference>
<reference evidence="9 10" key="1">
    <citation type="journal article" date="2015" name="Nat. Commun.">
        <title>Outbred genome sequencing and CRISPR/Cas9 gene editing in butterflies.</title>
        <authorList>
            <person name="Li X."/>
            <person name="Fan D."/>
            <person name="Zhang W."/>
            <person name="Liu G."/>
            <person name="Zhang L."/>
            <person name="Zhao L."/>
            <person name="Fang X."/>
            <person name="Chen L."/>
            <person name="Dong Y."/>
            <person name="Chen Y."/>
            <person name="Ding Y."/>
            <person name="Zhao R."/>
            <person name="Feng M."/>
            <person name="Zhu Y."/>
            <person name="Feng Y."/>
            <person name="Jiang X."/>
            <person name="Zhu D."/>
            <person name="Xiang H."/>
            <person name="Feng X."/>
            <person name="Li S."/>
            <person name="Wang J."/>
            <person name="Zhang G."/>
            <person name="Kronforst M.R."/>
            <person name="Wang W."/>
        </authorList>
    </citation>
    <scope>NUCLEOTIDE SEQUENCE [LARGE SCALE GENOMIC DNA]</scope>
    <source>
        <strain evidence="9">Ya'a_city_454_Pm</strain>
        <tissue evidence="9">Whole body</tissue>
    </source>
</reference>
<keyword evidence="3" id="KW-1133">Transmembrane helix</keyword>
<keyword evidence="5 9" id="KW-0675">Receptor</keyword>
<dbReference type="InterPro" id="IPR050726">
    <property type="entry name" value="mGluR"/>
</dbReference>
<evidence type="ECO:0000256" key="7">
    <source>
        <dbReference type="SAM" id="SignalP"/>
    </source>
</evidence>
<gene>
    <name evidence="9" type="ORF">RR48_01320</name>
</gene>
<keyword evidence="2" id="KW-0812">Transmembrane</keyword>
<dbReference type="InterPro" id="IPR000337">
    <property type="entry name" value="GPCR_3"/>
</dbReference>
<evidence type="ECO:0000313" key="9">
    <source>
        <dbReference type="EMBL" id="KPJ14579.1"/>
    </source>
</evidence>
<dbReference type="GO" id="GO:0016020">
    <property type="term" value="C:membrane"/>
    <property type="evidence" value="ECO:0007669"/>
    <property type="project" value="UniProtKB-SubCell"/>
</dbReference>
<evidence type="ECO:0000256" key="4">
    <source>
        <dbReference type="ARBA" id="ARBA00023136"/>
    </source>
</evidence>
<feature type="domain" description="Receptor ligand binding region" evidence="8">
    <location>
        <begin position="237"/>
        <end position="442"/>
    </location>
</feature>
<dbReference type="InParanoid" id="A0A0N1I810"/>
<evidence type="ECO:0000256" key="1">
    <source>
        <dbReference type="ARBA" id="ARBA00004141"/>
    </source>
</evidence>
<evidence type="ECO:0000256" key="3">
    <source>
        <dbReference type="ARBA" id="ARBA00022989"/>
    </source>
</evidence>
<dbReference type="EMBL" id="KQ460470">
    <property type="protein sequence ID" value="KPJ14579.1"/>
    <property type="molecule type" value="Genomic_DNA"/>
</dbReference>
<dbReference type="GO" id="GO:0004930">
    <property type="term" value="F:G protein-coupled receptor activity"/>
    <property type="evidence" value="ECO:0007669"/>
    <property type="project" value="InterPro"/>
</dbReference>
<evidence type="ECO:0000256" key="6">
    <source>
        <dbReference type="ARBA" id="ARBA00023180"/>
    </source>
</evidence>
<keyword evidence="10" id="KW-1185">Reference proteome</keyword>
<evidence type="ECO:0000313" key="10">
    <source>
        <dbReference type="Proteomes" id="UP000053240"/>
    </source>
</evidence>
<proteinExistence type="predicted"/>
<dbReference type="Gene3D" id="3.40.50.2300">
    <property type="match status" value="2"/>
</dbReference>
<accession>A0A0N1I810</accession>
<keyword evidence="6" id="KW-0325">Glycoprotein</keyword>
<dbReference type="SUPFAM" id="SSF53822">
    <property type="entry name" value="Periplasmic binding protein-like I"/>
    <property type="match status" value="1"/>
</dbReference>
<dbReference type="Proteomes" id="UP000053240">
    <property type="component" value="Unassembled WGS sequence"/>
</dbReference>
<dbReference type="STRING" id="76193.A0A0N1I810"/>
<keyword evidence="7" id="KW-0732">Signal</keyword>
<name>A0A0N1I810_PAPMA</name>
<organism evidence="9 10">
    <name type="scientific">Papilio machaon</name>
    <name type="common">Old World swallowtail butterfly</name>
    <dbReference type="NCBI Taxonomy" id="76193"/>
    <lineage>
        <taxon>Eukaryota</taxon>
        <taxon>Metazoa</taxon>
        <taxon>Ecdysozoa</taxon>
        <taxon>Arthropoda</taxon>
        <taxon>Hexapoda</taxon>
        <taxon>Insecta</taxon>
        <taxon>Pterygota</taxon>
        <taxon>Neoptera</taxon>
        <taxon>Endopterygota</taxon>
        <taxon>Lepidoptera</taxon>
        <taxon>Glossata</taxon>
        <taxon>Ditrysia</taxon>
        <taxon>Papilionoidea</taxon>
        <taxon>Papilionidae</taxon>
        <taxon>Papilioninae</taxon>
        <taxon>Papilio</taxon>
    </lineage>
</organism>
<feature type="signal peptide" evidence="7">
    <location>
        <begin position="1"/>
        <end position="24"/>
    </location>
</feature>
<dbReference type="PANTHER" id="PTHR24060">
    <property type="entry name" value="METABOTROPIC GLUTAMATE RECEPTOR"/>
    <property type="match status" value="1"/>
</dbReference>
<keyword evidence="4" id="KW-0472">Membrane</keyword>
<evidence type="ECO:0000256" key="5">
    <source>
        <dbReference type="ARBA" id="ARBA00023170"/>
    </source>
</evidence>
<comment type="subcellular location">
    <subcellularLocation>
        <location evidence="1">Membrane</location>
        <topology evidence="1">Multi-pass membrane protein</topology>
    </subcellularLocation>
</comment>
<feature type="chain" id="PRO_5005873753" evidence="7">
    <location>
        <begin position="25"/>
        <end position="460"/>
    </location>
</feature>
<sequence>MSRTGSMSRLLVVIVFPFCSLTTGGGTGSLNTTVSEYSFECHARAIRESRPLIGPFDLSKKLKKTKQPVGRQPSAAPQAASILRQKKLKNIRNISSSSPILFDSKIFYTSAAPASRKSVEKTTLSREDDFKMDSSTIAFKGNIKIKSRKTPKKRKTRLGGARAEPGPVWAGQRATVLPGDLVLGGLVTAGGDSIVMSTCTYIDSSEWRHRQVHDRDAIGAGGAGCGALRLRGVQVLEAMMFALAAAGPPAPGVRLGALVLDDCDTDTRGLEMALDFIKGSIGNINAEQRACNTSSVAGAAGDTGMGGRQVIAGVVGAASSVTSVQVANLLRLFKIPQVSFFSTSPELSNKARFEYFMRTIPSDSHQVRAMVEIAKKLEWRYVSIIYEESNYGTKAFEDLETMLARNNICIAVKERLMRESGAPHDSTYDALVHRLLARPRARGAYQLGTRTLMYPPVWHS</sequence>
<evidence type="ECO:0000259" key="8">
    <source>
        <dbReference type="Pfam" id="PF01094"/>
    </source>
</evidence>
<dbReference type="AlphaFoldDB" id="A0A0N1I810"/>
<protein>
    <submittedName>
        <fullName evidence="9">Metabotropic glutamate receptor 3</fullName>
    </submittedName>
</protein>
<dbReference type="PRINTS" id="PR00248">
    <property type="entry name" value="GPCRMGR"/>
</dbReference>